<reference evidence="6 7" key="1">
    <citation type="submission" date="2005-10" db="EMBL/GenBank/DDBJ databases">
        <title>Complete sequence of Geobacter metallireducens GS-15.</title>
        <authorList>
            <consortium name="US DOE Joint Genome Institute"/>
            <person name="Copeland A."/>
            <person name="Lucas S."/>
            <person name="Lapidus A."/>
            <person name="Barry K."/>
            <person name="Detter J.C."/>
            <person name="Glavina T."/>
            <person name="Hammon N."/>
            <person name="Israni S."/>
            <person name="Pitluck S."/>
            <person name="Di Bartolo G."/>
            <person name="Chain P."/>
            <person name="Schmutz J."/>
            <person name="Larimer F."/>
            <person name="Land M."/>
            <person name="Kyrpides N."/>
            <person name="Ivanova N."/>
            <person name="Richardson P."/>
        </authorList>
    </citation>
    <scope>NUCLEOTIDE SEQUENCE [LARGE SCALE GENOMIC DNA]</scope>
    <source>
        <strain evidence="7">ATCC 53774 / DSM 7210 / GS-15</strain>
    </source>
</reference>
<dbReference type="InterPro" id="IPR006119">
    <property type="entry name" value="Resolv_N"/>
</dbReference>
<keyword evidence="3" id="KW-0175">Coiled coil</keyword>
<dbReference type="Gene3D" id="3.40.50.1390">
    <property type="entry name" value="Resolvase, N-terminal catalytic domain"/>
    <property type="match status" value="1"/>
</dbReference>
<keyword evidence="2" id="KW-0233">DNA recombination</keyword>
<dbReference type="SMART" id="SM00857">
    <property type="entry name" value="Resolvase"/>
    <property type="match status" value="1"/>
</dbReference>
<evidence type="ECO:0000259" key="5">
    <source>
        <dbReference type="PROSITE" id="PS51737"/>
    </source>
</evidence>
<gene>
    <name evidence="6" type="ordered locus">Gmet_3143</name>
</gene>
<dbReference type="InterPro" id="IPR011109">
    <property type="entry name" value="DNA_bind_recombinase_dom"/>
</dbReference>
<dbReference type="HOGENOM" id="CLU_030020_2_0_7"/>
<dbReference type="GO" id="GO:0003677">
    <property type="term" value="F:DNA binding"/>
    <property type="evidence" value="ECO:0007669"/>
    <property type="project" value="UniProtKB-KW"/>
</dbReference>
<keyword evidence="1" id="KW-0238">DNA-binding</keyword>
<dbReference type="InterPro" id="IPR038109">
    <property type="entry name" value="DNA_bind_recomb_sf"/>
</dbReference>
<feature type="domain" description="Recombinase" evidence="5">
    <location>
        <begin position="176"/>
        <end position="295"/>
    </location>
</feature>
<dbReference type="SUPFAM" id="SSF53041">
    <property type="entry name" value="Resolvase-like"/>
    <property type="match status" value="1"/>
</dbReference>
<keyword evidence="7" id="KW-1185">Reference proteome</keyword>
<dbReference type="InterPro" id="IPR036162">
    <property type="entry name" value="Resolvase-like_N_sf"/>
</dbReference>
<dbReference type="PROSITE" id="PS51736">
    <property type="entry name" value="RECOMBINASES_3"/>
    <property type="match status" value="1"/>
</dbReference>
<evidence type="ECO:0000256" key="2">
    <source>
        <dbReference type="ARBA" id="ARBA00023172"/>
    </source>
</evidence>
<dbReference type="RefSeq" id="WP_004513858.1">
    <property type="nucleotide sequence ID" value="NC_007517.1"/>
</dbReference>
<dbReference type="STRING" id="269799.Gmet_3143"/>
<dbReference type="Proteomes" id="UP000007073">
    <property type="component" value="Chromosome"/>
</dbReference>
<dbReference type="Pfam" id="PF13408">
    <property type="entry name" value="Zn_ribbon_recom"/>
    <property type="match status" value="1"/>
</dbReference>
<organism evidence="6 7">
    <name type="scientific">Geobacter metallireducens (strain ATCC 53774 / DSM 7210 / GS-15)</name>
    <dbReference type="NCBI Taxonomy" id="269799"/>
    <lineage>
        <taxon>Bacteria</taxon>
        <taxon>Pseudomonadati</taxon>
        <taxon>Thermodesulfobacteriota</taxon>
        <taxon>Desulfuromonadia</taxon>
        <taxon>Geobacterales</taxon>
        <taxon>Geobacteraceae</taxon>
        <taxon>Geobacter</taxon>
    </lineage>
</organism>
<accession>Q39QW8</accession>
<reference evidence="6 7" key="2">
    <citation type="journal article" date="2009" name="BMC Microbiol.">
        <title>The genome sequence of Geobacter metallireducens: features of metabolism, physiology and regulation common and dissimilar to Geobacter sulfurreducens.</title>
        <authorList>
            <person name="Aklujkar M."/>
            <person name="Krushkal J."/>
            <person name="DiBartolo G."/>
            <person name="Lapidus A."/>
            <person name="Land M.L."/>
            <person name="Lovley D.R."/>
        </authorList>
    </citation>
    <scope>NUCLEOTIDE SEQUENCE [LARGE SCALE GENOMIC DNA]</scope>
    <source>
        <strain evidence="7">ATCC 53774 / DSM 7210 / GS-15</strain>
    </source>
</reference>
<dbReference type="Pfam" id="PF00239">
    <property type="entry name" value="Resolvase"/>
    <property type="match status" value="1"/>
</dbReference>
<dbReference type="InterPro" id="IPR050639">
    <property type="entry name" value="SSR_resolvase"/>
</dbReference>
<evidence type="ECO:0000256" key="1">
    <source>
        <dbReference type="ARBA" id="ARBA00023125"/>
    </source>
</evidence>
<sequence>MERPLCISYIRFSKATQAEGSSLERQLQLSRTYAEEHGLVLDDKHSYQDLGKSAFTSEHVKEGEFGVFLEFVKQGRVPKGSVLLVESLDRLSRESVLTAFKQFQEILDAGIKIVTLSDKMEYTKEGFEANIGNIFISLGIMARANEESLRKSERICAAWRLKRKNLHNIKLTANCPGWLELTPDKKDFILKEDRVEIVKQIFELSLSGLGVKAISTILNKQKIEPFRSKIGWYQTTVRKILSNSAVIGEFQPHVFGSKHSKPVPDGELIKDYFPPIIDTDTFYAVQAKLKNGAHRPGRTAKVENLFSGYTRCGYCGSRMDVVARHNVGGEVRYLVCDSARRGVKCSYISMKCNEIEKAFFEYCREIDIRYVLRAEQQADQNRLNELRKSLTARNGKLMKVQKQIDMLNVFLDDITERAELEHYHEQIKKKLEEKTNLSEEIEKLSKGICIAEYDNNNIDVRVQNLLTLDKAQNKSVKEDDKIMFRIRLRDELRQIISQILVYPRGSVFSDEQIEQKERDYEIKIKSASDSEKHILKHEKTIDLDGMRQSQQNTKDDRFFVVRFKNGNYRTIKYDKKQQAYRVTSELINDKLNWWMGNKEMAPIFREEEELHPFETEFELDSN</sequence>
<dbReference type="PANTHER" id="PTHR30461:SF2">
    <property type="entry name" value="SERINE RECOMBINASE PINE-RELATED"/>
    <property type="match status" value="1"/>
</dbReference>
<dbReference type="Pfam" id="PF07508">
    <property type="entry name" value="Recombinase"/>
    <property type="match status" value="1"/>
</dbReference>
<dbReference type="DNASU" id="3740917"/>
<name>Q39QW8_GEOMG</name>
<dbReference type="InterPro" id="IPR025827">
    <property type="entry name" value="Zn_ribbon_recom_dom"/>
</dbReference>
<evidence type="ECO:0000313" key="6">
    <source>
        <dbReference type="EMBL" id="ABB33356.1"/>
    </source>
</evidence>
<feature type="domain" description="Resolvase/invertase-type recombinase catalytic" evidence="4">
    <location>
        <begin position="5"/>
        <end position="166"/>
    </location>
</feature>
<dbReference type="EMBL" id="CP000148">
    <property type="protein sequence ID" value="ABB33356.1"/>
    <property type="molecule type" value="Genomic_DNA"/>
</dbReference>
<dbReference type="PROSITE" id="PS51737">
    <property type="entry name" value="RECOMBINASE_DNA_BIND"/>
    <property type="match status" value="1"/>
</dbReference>
<dbReference type="AlphaFoldDB" id="Q39QW8"/>
<protein>
    <submittedName>
        <fullName evidence="6">Resolvase-like serine recombinase</fullName>
    </submittedName>
</protein>
<proteinExistence type="predicted"/>
<dbReference type="GO" id="GO:0000150">
    <property type="term" value="F:DNA strand exchange activity"/>
    <property type="evidence" value="ECO:0007669"/>
    <property type="project" value="InterPro"/>
</dbReference>
<feature type="coiled-coil region" evidence="3">
    <location>
        <begin position="417"/>
        <end position="447"/>
    </location>
</feature>
<dbReference type="Gene3D" id="3.90.1750.20">
    <property type="entry name" value="Putative Large Serine Recombinase, Chain B, Domain 2"/>
    <property type="match status" value="1"/>
</dbReference>
<dbReference type="KEGG" id="gme:Gmet_3143"/>
<dbReference type="PANTHER" id="PTHR30461">
    <property type="entry name" value="DNA-INVERTASE FROM LAMBDOID PROPHAGE"/>
    <property type="match status" value="1"/>
</dbReference>
<dbReference type="CDD" id="cd00338">
    <property type="entry name" value="Ser_Recombinase"/>
    <property type="match status" value="1"/>
</dbReference>
<evidence type="ECO:0000259" key="4">
    <source>
        <dbReference type="PROSITE" id="PS51736"/>
    </source>
</evidence>
<evidence type="ECO:0000256" key="3">
    <source>
        <dbReference type="SAM" id="Coils"/>
    </source>
</evidence>
<evidence type="ECO:0000313" key="7">
    <source>
        <dbReference type="Proteomes" id="UP000007073"/>
    </source>
</evidence>
<dbReference type="eggNOG" id="COG1961">
    <property type="taxonomic scope" value="Bacteria"/>
</dbReference>